<organism evidence="2 3">
    <name type="scientific">Actinomycetospora corticicola</name>
    <dbReference type="NCBI Taxonomy" id="663602"/>
    <lineage>
        <taxon>Bacteria</taxon>
        <taxon>Bacillati</taxon>
        <taxon>Actinomycetota</taxon>
        <taxon>Actinomycetes</taxon>
        <taxon>Pseudonocardiales</taxon>
        <taxon>Pseudonocardiaceae</taxon>
        <taxon>Actinomycetospora</taxon>
    </lineage>
</organism>
<dbReference type="Proteomes" id="UP000535890">
    <property type="component" value="Unassembled WGS sequence"/>
</dbReference>
<dbReference type="EMBL" id="JACCBN010000001">
    <property type="protein sequence ID" value="NYD39014.1"/>
    <property type="molecule type" value="Genomic_DNA"/>
</dbReference>
<evidence type="ECO:0000313" key="2">
    <source>
        <dbReference type="EMBL" id="NYD39014.1"/>
    </source>
</evidence>
<proteinExistence type="predicted"/>
<feature type="region of interest" description="Disordered" evidence="1">
    <location>
        <begin position="1"/>
        <end position="21"/>
    </location>
</feature>
<protein>
    <recommendedName>
        <fullName evidence="4">Dehydratase medium subunit</fullName>
    </recommendedName>
</protein>
<evidence type="ECO:0000256" key="1">
    <source>
        <dbReference type="SAM" id="MobiDB-lite"/>
    </source>
</evidence>
<dbReference type="AlphaFoldDB" id="A0A7Y9E0S7"/>
<dbReference type="InterPro" id="IPR010254">
    <property type="entry name" value="B12-dep_deHydtase_bsu"/>
</dbReference>
<dbReference type="InterPro" id="IPR003208">
    <property type="entry name" value="Dehydtase/Dehydtase_re"/>
</dbReference>
<reference evidence="2 3" key="1">
    <citation type="submission" date="2020-07" db="EMBL/GenBank/DDBJ databases">
        <title>Sequencing the genomes of 1000 actinobacteria strains.</title>
        <authorList>
            <person name="Klenk H.-P."/>
        </authorList>
    </citation>
    <scope>NUCLEOTIDE SEQUENCE [LARGE SCALE GENOMIC DNA]</scope>
    <source>
        <strain evidence="2 3">DSM 45772</strain>
    </source>
</reference>
<comment type="caution">
    <text evidence="2">The sequence shown here is derived from an EMBL/GenBank/DDBJ whole genome shotgun (WGS) entry which is preliminary data.</text>
</comment>
<gene>
    <name evidence="2" type="ORF">BJ983_005116</name>
</gene>
<name>A0A7Y9E0S7_9PSEU</name>
<dbReference type="Pfam" id="PF02288">
    <property type="entry name" value="Dehydratase_MU"/>
    <property type="match status" value="1"/>
</dbReference>
<dbReference type="Gene3D" id="3.40.50.10150">
    <property type="entry name" value="B12-dependent dehydatase associated subunit"/>
    <property type="match status" value="1"/>
</dbReference>
<evidence type="ECO:0000313" key="3">
    <source>
        <dbReference type="Proteomes" id="UP000535890"/>
    </source>
</evidence>
<keyword evidence="3" id="KW-1185">Reference proteome</keyword>
<sequence length="121" mass="11810">MTDAAEGPPTVVVAAHPDAPPGVLREVRAGAEEQGVPTGLFPDDGASPDAAARRGAVESRLQVGVGIAADGTVVVRHALVPAAVVVLPADASAGDRRQAGADAARIVGGGALHAGEQKGSL</sequence>
<evidence type="ECO:0008006" key="4">
    <source>
        <dbReference type="Google" id="ProtNLM"/>
    </source>
</evidence>
<dbReference type="SUPFAM" id="SSF52968">
    <property type="entry name" value="B12-dependent dehydatase associated subunit"/>
    <property type="match status" value="1"/>
</dbReference>
<dbReference type="RefSeq" id="WP_179796384.1">
    <property type="nucleotide sequence ID" value="NZ_BAABHP010000022.1"/>
</dbReference>
<accession>A0A7Y9E0S7</accession>